<organism evidence="9 10">
    <name type="scientific">Tectimicrobiota bacterium</name>
    <dbReference type="NCBI Taxonomy" id="2528274"/>
    <lineage>
        <taxon>Bacteria</taxon>
        <taxon>Pseudomonadati</taxon>
        <taxon>Nitrospinota/Tectimicrobiota group</taxon>
        <taxon>Candidatus Tectimicrobiota</taxon>
    </lineage>
</organism>
<proteinExistence type="inferred from homology"/>
<dbReference type="InterPro" id="IPR051790">
    <property type="entry name" value="Cytochrome_c-biogenesis_DsbD"/>
</dbReference>
<dbReference type="GO" id="GO:0016020">
    <property type="term" value="C:membrane"/>
    <property type="evidence" value="ECO:0007669"/>
    <property type="project" value="UniProtKB-SubCell"/>
</dbReference>
<dbReference type="PANTHER" id="PTHR31272:SF4">
    <property type="entry name" value="CYTOCHROME C-TYPE BIOGENESIS PROTEIN HI_1454-RELATED"/>
    <property type="match status" value="1"/>
</dbReference>
<protein>
    <submittedName>
        <fullName evidence="9">Cytochrome c biogenesis protein CcdA</fullName>
    </submittedName>
</protein>
<keyword evidence="5 7" id="KW-1133">Transmembrane helix</keyword>
<gene>
    <name evidence="9" type="ORF">HYZ11_01730</name>
</gene>
<keyword evidence="3 7" id="KW-0812">Transmembrane</keyword>
<keyword evidence="6 7" id="KW-0472">Membrane</keyword>
<feature type="transmembrane region" description="Helical" evidence="7">
    <location>
        <begin position="56"/>
        <end position="76"/>
    </location>
</feature>
<reference evidence="9" key="1">
    <citation type="submission" date="2020-07" db="EMBL/GenBank/DDBJ databases">
        <title>Huge and variable diversity of episymbiotic CPR bacteria and DPANN archaea in groundwater ecosystems.</title>
        <authorList>
            <person name="He C.Y."/>
            <person name="Keren R."/>
            <person name="Whittaker M."/>
            <person name="Farag I.F."/>
            <person name="Doudna J."/>
            <person name="Cate J.H.D."/>
            <person name="Banfield J.F."/>
        </authorList>
    </citation>
    <scope>NUCLEOTIDE SEQUENCE</scope>
    <source>
        <strain evidence="9">NC_groundwater_763_Ag_S-0.2um_68_21</strain>
    </source>
</reference>
<evidence type="ECO:0000313" key="10">
    <source>
        <dbReference type="Proteomes" id="UP000782312"/>
    </source>
</evidence>
<evidence type="ECO:0000256" key="3">
    <source>
        <dbReference type="ARBA" id="ARBA00022692"/>
    </source>
</evidence>
<evidence type="ECO:0000256" key="1">
    <source>
        <dbReference type="ARBA" id="ARBA00004141"/>
    </source>
</evidence>
<feature type="transmembrane region" description="Helical" evidence="7">
    <location>
        <begin position="129"/>
        <end position="159"/>
    </location>
</feature>
<keyword evidence="4" id="KW-0201">Cytochrome c-type biogenesis</keyword>
<evidence type="ECO:0000313" key="9">
    <source>
        <dbReference type="EMBL" id="MBI3126310.1"/>
    </source>
</evidence>
<feature type="transmembrane region" description="Helical" evidence="7">
    <location>
        <begin position="171"/>
        <end position="194"/>
    </location>
</feature>
<dbReference type="Pfam" id="PF02683">
    <property type="entry name" value="DsbD_TM"/>
    <property type="match status" value="1"/>
</dbReference>
<comment type="similarity">
    <text evidence="2">Belongs to the DsbD family.</text>
</comment>
<evidence type="ECO:0000256" key="2">
    <source>
        <dbReference type="ARBA" id="ARBA00006143"/>
    </source>
</evidence>
<dbReference type="InterPro" id="IPR003834">
    <property type="entry name" value="Cyt_c_assmbl_TM_dom"/>
</dbReference>
<dbReference type="PANTHER" id="PTHR31272">
    <property type="entry name" value="CYTOCHROME C-TYPE BIOGENESIS PROTEIN HI_1454-RELATED"/>
    <property type="match status" value="1"/>
</dbReference>
<evidence type="ECO:0000259" key="8">
    <source>
        <dbReference type="Pfam" id="PF02683"/>
    </source>
</evidence>
<dbReference type="GO" id="GO:0017004">
    <property type="term" value="P:cytochrome complex assembly"/>
    <property type="evidence" value="ECO:0007669"/>
    <property type="project" value="UniProtKB-KW"/>
</dbReference>
<name>A0A932ML84_UNCTE</name>
<feature type="transmembrane region" description="Helical" evidence="7">
    <location>
        <begin position="214"/>
        <end position="233"/>
    </location>
</feature>
<dbReference type="AlphaFoldDB" id="A0A932ML84"/>
<evidence type="ECO:0000256" key="6">
    <source>
        <dbReference type="ARBA" id="ARBA00023136"/>
    </source>
</evidence>
<comment type="subcellular location">
    <subcellularLocation>
        <location evidence="1">Membrane</location>
        <topology evidence="1">Multi-pass membrane protein</topology>
    </subcellularLocation>
</comment>
<feature type="domain" description="Cytochrome C biogenesis protein transmembrane" evidence="8">
    <location>
        <begin position="7"/>
        <end position="224"/>
    </location>
</feature>
<evidence type="ECO:0000256" key="7">
    <source>
        <dbReference type="SAM" id="Phobius"/>
    </source>
</evidence>
<dbReference type="Proteomes" id="UP000782312">
    <property type="component" value="Unassembled WGS sequence"/>
</dbReference>
<feature type="transmembrane region" description="Helical" evidence="7">
    <location>
        <begin position="96"/>
        <end position="117"/>
    </location>
</feature>
<evidence type="ECO:0000256" key="4">
    <source>
        <dbReference type="ARBA" id="ARBA00022748"/>
    </source>
</evidence>
<dbReference type="EMBL" id="JACPUR010000001">
    <property type="protein sequence ID" value="MBI3126310.1"/>
    <property type="molecule type" value="Genomic_DNA"/>
</dbReference>
<feature type="transmembrane region" description="Helical" evidence="7">
    <location>
        <begin position="12"/>
        <end position="35"/>
    </location>
</feature>
<accession>A0A932ML84</accession>
<comment type="caution">
    <text evidence="9">The sequence shown here is derived from an EMBL/GenBank/DDBJ whole genome shotgun (WGS) entry which is preliminary data.</text>
</comment>
<sequence length="242" mass="25829">MPVATVGLTTAFAAGLLSFLSPCVLPLVPGYVAFISGVSLEEMEKAVDRTRNMRKAVAASLLFGAGFTVVFVLMGATATLAGQFLFSRFLFLQRAAGVLIILFGLHVLGILPIRFLYRTMAVTVERRSVSLGGAFFVGVAFAFGWTPCIGPVLAGILAFAGTQQTVQEGMLLLLTYSFGLGIPFLLTAVAMNMFRTVLQQVRKYMRHVELGSGALLILIGVLIATDNLSWLAYTLGIPGIAQ</sequence>
<evidence type="ECO:0000256" key="5">
    <source>
        <dbReference type="ARBA" id="ARBA00022989"/>
    </source>
</evidence>